<sequence>MRAGRIVAVHFNCVRRNKKSSFIDANPEMNRVHGYPDEGHVVEHERRVWNQGVLNVIKGKAKSCPSVGQGSEELCRAFSAESPNRDIPVAKISRLCWWKSKG</sequence>
<dbReference type="AlphaFoldDB" id="A0A0J7JT40"/>
<dbReference type="EMBL" id="LBMM01036160">
    <property type="protein sequence ID" value="KMQ81377.1"/>
    <property type="molecule type" value="Genomic_DNA"/>
</dbReference>
<accession>A0A0J7JT40</accession>
<gene>
    <name evidence="1" type="ORF">RF55_26534</name>
</gene>
<reference evidence="1 2" key="1">
    <citation type="submission" date="2015-04" db="EMBL/GenBank/DDBJ databases">
        <title>Lasius niger genome sequencing.</title>
        <authorList>
            <person name="Konorov E.A."/>
            <person name="Nikitin M.A."/>
            <person name="Kirill M.V."/>
            <person name="Chang P."/>
        </authorList>
    </citation>
    <scope>NUCLEOTIDE SEQUENCE [LARGE SCALE GENOMIC DNA]</scope>
    <source>
        <tissue evidence="1">Whole</tissue>
    </source>
</reference>
<evidence type="ECO:0000313" key="2">
    <source>
        <dbReference type="Proteomes" id="UP000036403"/>
    </source>
</evidence>
<proteinExistence type="predicted"/>
<name>A0A0J7JT40_LASNI</name>
<protein>
    <submittedName>
        <fullName evidence="1">Uncharacterized protein</fullName>
    </submittedName>
</protein>
<feature type="non-terminal residue" evidence="1">
    <location>
        <position position="102"/>
    </location>
</feature>
<dbReference type="Proteomes" id="UP000036403">
    <property type="component" value="Unassembled WGS sequence"/>
</dbReference>
<keyword evidence="2" id="KW-1185">Reference proteome</keyword>
<dbReference type="PaxDb" id="67767-A0A0J7JT40"/>
<comment type="caution">
    <text evidence="1">The sequence shown here is derived from an EMBL/GenBank/DDBJ whole genome shotgun (WGS) entry which is preliminary data.</text>
</comment>
<evidence type="ECO:0000313" key="1">
    <source>
        <dbReference type="EMBL" id="KMQ81377.1"/>
    </source>
</evidence>
<organism evidence="1 2">
    <name type="scientific">Lasius niger</name>
    <name type="common">Black garden ant</name>
    <dbReference type="NCBI Taxonomy" id="67767"/>
    <lineage>
        <taxon>Eukaryota</taxon>
        <taxon>Metazoa</taxon>
        <taxon>Ecdysozoa</taxon>
        <taxon>Arthropoda</taxon>
        <taxon>Hexapoda</taxon>
        <taxon>Insecta</taxon>
        <taxon>Pterygota</taxon>
        <taxon>Neoptera</taxon>
        <taxon>Endopterygota</taxon>
        <taxon>Hymenoptera</taxon>
        <taxon>Apocrita</taxon>
        <taxon>Aculeata</taxon>
        <taxon>Formicoidea</taxon>
        <taxon>Formicidae</taxon>
        <taxon>Formicinae</taxon>
        <taxon>Lasius</taxon>
        <taxon>Lasius</taxon>
    </lineage>
</organism>